<dbReference type="InterPro" id="IPR011604">
    <property type="entry name" value="PDDEXK-like_dom_sf"/>
</dbReference>
<gene>
    <name evidence="13" type="primary">addA</name>
    <name evidence="18" type="ORF">ASU35_10645</name>
</gene>
<feature type="domain" description="UvrD-like helicase ATP-binding" evidence="16">
    <location>
        <begin position="4"/>
        <end position="481"/>
    </location>
</feature>
<dbReference type="Pfam" id="PF13361">
    <property type="entry name" value="UvrD_C"/>
    <property type="match status" value="1"/>
</dbReference>
<evidence type="ECO:0000256" key="1">
    <source>
        <dbReference type="ARBA" id="ARBA00022722"/>
    </source>
</evidence>
<accession>A0A0V8QEL9</accession>
<dbReference type="GO" id="GO:0000724">
    <property type="term" value="P:double-strand break repair via homologous recombination"/>
    <property type="evidence" value="ECO:0007669"/>
    <property type="project" value="UniProtKB-UniRule"/>
</dbReference>
<dbReference type="GO" id="GO:0005524">
    <property type="term" value="F:ATP binding"/>
    <property type="evidence" value="ECO:0007669"/>
    <property type="project" value="UniProtKB-UniRule"/>
</dbReference>
<dbReference type="HAMAP" id="MF_01451">
    <property type="entry name" value="AddA"/>
    <property type="match status" value="1"/>
</dbReference>
<feature type="binding site" evidence="14">
    <location>
        <begin position="25"/>
        <end position="32"/>
    </location>
    <ligand>
        <name>ATP</name>
        <dbReference type="ChEBI" id="CHEBI:30616"/>
    </ligand>
</feature>
<evidence type="ECO:0000256" key="6">
    <source>
        <dbReference type="ARBA" id="ARBA00022839"/>
    </source>
</evidence>
<dbReference type="STRING" id="290052.ASU35_10645"/>
<dbReference type="Gene3D" id="1.10.486.10">
    <property type="entry name" value="PCRA, domain 4"/>
    <property type="match status" value="1"/>
</dbReference>
<evidence type="ECO:0000256" key="7">
    <source>
        <dbReference type="ARBA" id="ARBA00022840"/>
    </source>
</evidence>
<comment type="subunit">
    <text evidence="13">Heterodimer of AddA and AddB/RexB.</text>
</comment>
<dbReference type="InterPro" id="IPR027417">
    <property type="entry name" value="P-loop_NTPase"/>
</dbReference>
<evidence type="ECO:0000256" key="11">
    <source>
        <dbReference type="ARBA" id="ARBA00034617"/>
    </source>
</evidence>
<keyword evidence="10 13" id="KW-0413">Isomerase</keyword>
<evidence type="ECO:0000256" key="5">
    <source>
        <dbReference type="ARBA" id="ARBA00022806"/>
    </source>
</evidence>
<dbReference type="RefSeq" id="WP_058352792.1">
    <property type="nucleotide sequence ID" value="NZ_CABMMD010000154.1"/>
</dbReference>
<evidence type="ECO:0000256" key="14">
    <source>
        <dbReference type="PROSITE-ProRule" id="PRU00560"/>
    </source>
</evidence>
<dbReference type="EC" id="5.6.2.4" evidence="13"/>
<comment type="catalytic activity">
    <reaction evidence="11 13">
        <text>Couples ATP hydrolysis with the unwinding of duplex DNA by translocating in the 3'-5' direction.</text>
        <dbReference type="EC" id="5.6.2.4"/>
    </reaction>
</comment>
<sequence length="1191" mass="136654">MGKVKFTEDQQKVIDLRNCNVLVSAAAGSGKTAVLVERILEKISSREHPVDIDHLLIVTFTDAAAGEMRERISRAIEERLLLEPDNVHLERQAALVHNARITTIHSFCLGVIRDYFNEIDLDPGFRLGDETELLLLKGEAMEAVVEAFYAEKSPGYLSFVESYAAGKRDESIEKLVYRLYDFAMSYPWPKLWIEGQRKNFSVEKEEDFFEADWQKELVGFLKTEIRDCLEVNKTALELAGMSDGPYMYEAALLSDAEQLERLCKAEDYPSIGHFLERISWAKLSAKKDDCVDTEKREAVKLLRDSVKKAINGLKEKYYFQPMEEMIADIKKAAPAMNAFLDLTLAFMEAYQEKKEEKNLLDFNDMEHYALKILTKEPEKLENKATGGALILPTQTAVELSHYYEEILIDEYQDSNLVQETLLNSISQEKFGRPNVFMVGDVKQSIYKFRLARPELFMEKFNTYQEKGDYVRVDLKKNFRSRESVLEAINYIFFGIMKRDLGNIDYDAAAALYPGRPALEETEEEAGLWKDCEILIAQSSEEVTDKELEGKILARQMKKLHEEQNIPYKDMVVLLRSMKGWSEELVNVLKEEGIPARAATQTGYFSAVEVMTMLNLLLIIDNPRQDIPLAAVLRSNIGGFSDEELAALRCIDKEGELYDCLSAAEGQKKVQDFLTLLNRLRKLVPIVGIYELLTIIYEETGYYNYVKALPGGKARCANLDMLLQKGADFEKTSYGGLFQFNRYIERLHQYEVDFGEAFVLGENQDTVSIMSIHKSKGLEFPVVFLAAMGKGFNKQDTRERILMHPDLGLGPDYIDSELRTKSPTLLKQVMKRKTDLENMGEELRVLYVAMTRAREKLILTGCVKDVEKAQLKWQQAEPLLFSQRAGAGNYLDLIMPRVFTWQEEPVDKLSYRVEYITEEELSFEAVAARISGEQRRAELLSLEQRELWSEEEQIEAERYISFQYPYTVEEKIKSKLTVSELKQQAMQRQEEEGQLLEELVEKEAYIPSFIQAREEKSGSLRGTVYHRVMENLSFLQAEKNGLETELAALVEAGRISREELSLISTKKLSWFLSSKLGQRMKKAEAEGKLYREQPFVIGLPASKLQPELKSEETVLVQGVIDSFFEEKGQLILMDYKTDRVASGDELIKRYKSQLEYYKAALEQLTGKKVAECYIYSFYLGETIAPHDKRMNE</sequence>
<protein>
    <recommendedName>
        <fullName evidence="13">ATP-dependent helicase/nuclease subunit A</fullName>
        <ecNumber evidence="13">3.1.-.-</ecNumber>
        <ecNumber evidence="13">5.6.2.4</ecNumber>
    </recommendedName>
    <alternativeName>
        <fullName evidence="13">ATP-dependent helicase/nuclease AddA</fullName>
    </alternativeName>
    <alternativeName>
        <fullName evidence="13">DNA 3'-5' helicase AddA</fullName>
    </alternativeName>
</protein>
<dbReference type="Proteomes" id="UP000054874">
    <property type="component" value="Unassembled WGS sequence"/>
</dbReference>
<feature type="coiled-coil region" evidence="15">
    <location>
        <begin position="981"/>
        <end position="1051"/>
    </location>
</feature>
<keyword evidence="6 13" id="KW-0269">Exonuclease</keyword>
<dbReference type="InterPro" id="IPR014152">
    <property type="entry name" value="AddA"/>
</dbReference>
<evidence type="ECO:0000256" key="15">
    <source>
        <dbReference type="SAM" id="Coils"/>
    </source>
</evidence>
<keyword evidence="1 13" id="KW-0540">Nuclease</keyword>
<dbReference type="InterPro" id="IPR014017">
    <property type="entry name" value="DNA_helicase_UvrD-like_C"/>
</dbReference>
<feature type="domain" description="UvrD-like helicase C-terminal" evidence="17">
    <location>
        <begin position="501"/>
        <end position="776"/>
    </location>
</feature>
<comment type="catalytic activity">
    <reaction evidence="12 13">
        <text>ATP + H2O = ADP + phosphate + H(+)</text>
        <dbReference type="Rhea" id="RHEA:13065"/>
        <dbReference type="ChEBI" id="CHEBI:15377"/>
        <dbReference type="ChEBI" id="CHEBI:15378"/>
        <dbReference type="ChEBI" id="CHEBI:30616"/>
        <dbReference type="ChEBI" id="CHEBI:43474"/>
        <dbReference type="ChEBI" id="CHEBI:456216"/>
        <dbReference type="EC" id="5.6.2.4"/>
    </reaction>
</comment>
<keyword evidence="3 13" id="KW-0227">DNA damage</keyword>
<evidence type="ECO:0000259" key="17">
    <source>
        <dbReference type="PROSITE" id="PS51217"/>
    </source>
</evidence>
<reference evidence="18 19" key="1">
    <citation type="submission" date="2015-11" db="EMBL/GenBank/DDBJ databases">
        <title>Butyribacter intestini gen. nov., sp. nov., a butyric acid-producing bacterium of the family Lachnospiraceae isolated from the human faeces.</title>
        <authorList>
            <person name="Zou Y."/>
            <person name="Xue W."/>
            <person name="Luo G."/>
            <person name="Lv M."/>
        </authorList>
    </citation>
    <scope>NUCLEOTIDE SEQUENCE [LARGE SCALE GENOMIC DNA]</scope>
    <source>
        <strain evidence="18 19">ACET-33324</strain>
    </source>
</reference>
<dbReference type="PROSITE" id="PS51198">
    <property type="entry name" value="UVRD_HELICASE_ATP_BIND"/>
    <property type="match status" value="1"/>
</dbReference>
<proteinExistence type="inferred from homology"/>
<evidence type="ECO:0000256" key="3">
    <source>
        <dbReference type="ARBA" id="ARBA00022763"/>
    </source>
</evidence>
<evidence type="ECO:0000259" key="16">
    <source>
        <dbReference type="PROSITE" id="PS51198"/>
    </source>
</evidence>
<organism evidence="18 19">
    <name type="scientific">Acetivibrio ethanolgignens</name>
    <dbReference type="NCBI Taxonomy" id="290052"/>
    <lineage>
        <taxon>Bacteria</taxon>
        <taxon>Bacillati</taxon>
        <taxon>Bacillota</taxon>
        <taxon>Clostridia</taxon>
        <taxon>Eubacteriales</taxon>
        <taxon>Oscillospiraceae</taxon>
        <taxon>Acetivibrio</taxon>
    </lineage>
</organism>
<keyword evidence="15" id="KW-0175">Coiled coil</keyword>
<dbReference type="GO" id="GO:0016887">
    <property type="term" value="F:ATP hydrolysis activity"/>
    <property type="evidence" value="ECO:0007669"/>
    <property type="project" value="RHEA"/>
</dbReference>
<dbReference type="AlphaFoldDB" id="A0A0V8QEL9"/>
<comment type="similarity">
    <text evidence="13">Belongs to the helicase family. AddA subfamily.</text>
</comment>
<dbReference type="Gene3D" id="1.10.274.50">
    <property type="match status" value="1"/>
</dbReference>
<evidence type="ECO:0000256" key="13">
    <source>
        <dbReference type="HAMAP-Rule" id="MF_01451"/>
    </source>
</evidence>
<evidence type="ECO:0000256" key="2">
    <source>
        <dbReference type="ARBA" id="ARBA00022741"/>
    </source>
</evidence>
<evidence type="ECO:0000256" key="4">
    <source>
        <dbReference type="ARBA" id="ARBA00022801"/>
    </source>
</evidence>
<comment type="caution">
    <text evidence="18">The sequence shown here is derived from an EMBL/GenBank/DDBJ whole genome shotgun (WGS) entry which is preliminary data.</text>
</comment>
<keyword evidence="7 13" id="KW-0067">ATP-binding</keyword>
<evidence type="ECO:0000313" key="18">
    <source>
        <dbReference type="EMBL" id="KSV59008.1"/>
    </source>
</evidence>
<dbReference type="Gene3D" id="3.40.50.300">
    <property type="entry name" value="P-loop containing nucleotide triphosphate hydrolases"/>
    <property type="match status" value="4"/>
</dbReference>
<dbReference type="GO" id="GO:0003690">
    <property type="term" value="F:double-stranded DNA binding"/>
    <property type="evidence" value="ECO:0007669"/>
    <property type="project" value="UniProtKB-UniRule"/>
</dbReference>
<dbReference type="PANTHER" id="PTHR11070:SF48">
    <property type="entry name" value="ATP-DEPENDENT HELICASE_NUCLEASE SUBUNIT A"/>
    <property type="match status" value="1"/>
</dbReference>
<dbReference type="GO" id="GO:0008408">
    <property type="term" value="F:3'-5' exonuclease activity"/>
    <property type="evidence" value="ECO:0007669"/>
    <property type="project" value="UniProtKB-UniRule"/>
</dbReference>
<dbReference type="Pfam" id="PF00580">
    <property type="entry name" value="UvrD-helicase"/>
    <property type="match status" value="1"/>
</dbReference>
<dbReference type="SUPFAM" id="SSF52540">
    <property type="entry name" value="P-loop containing nucleoside triphosphate hydrolases"/>
    <property type="match status" value="1"/>
</dbReference>
<dbReference type="GO" id="GO:0033202">
    <property type="term" value="C:DNA helicase complex"/>
    <property type="evidence" value="ECO:0007669"/>
    <property type="project" value="TreeGrafter"/>
</dbReference>
<dbReference type="Pfam" id="PF12705">
    <property type="entry name" value="PDDEXK_1"/>
    <property type="match status" value="1"/>
</dbReference>
<evidence type="ECO:0000313" key="19">
    <source>
        <dbReference type="Proteomes" id="UP000054874"/>
    </source>
</evidence>
<evidence type="ECO:0000256" key="10">
    <source>
        <dbReference type="ARBA" id="ARBA00023235"/>
    </source>
</evidence>
<dbReference type="EC" id="3.1.-.-" evidence="13"/>
<dbReference type="PROSITE" id="PS51217">
    <property type="entry name" value="UVRD_HELICASE_CTER"/>
    <property type="match status" value="1"/>
</dbReference>
<dbReference type="GO" id="GO:0043138">
    <property type="term" value="F:3'-5' DNA helicase activity"/>
    <property type="evidence" value="ECO:0007669"/>
    <property type="project" value="UniProtKB-UniRule"/>
</dbReference>
<dbReference type="InterPro" id="IPR014016">
    <property type="entry name" value="UvrD-like_ATP-bd"/>
</dbReference>
<keyword evidence="4 13" id="KW-0378">Hydrolase</keyword>
<dbReference type="Gene3D" id="3.90.320.10">
    <property type="match status" value="1"/>
</dbReference>
<keyword evidence="8 13" id="KW-0238">DNA-binding</keyword>
<dbReference type="GO" id="GO:0005829">
    <property type="term" value="C:cytosol"/>
    <property type="evidence" value="ECO:0007669"/>
    <property type="project" value="TreeGrafter"/>
</dbReference>
<dbReference type="NCBIfam" id="TIGR02785">
    <property type="entry name" value="addA_Gpos"/>
    <property type="match status" value="1"/>
</dbReference>
<comment type="function">
    <text evidence="13">The heterodimer acts as both an ATP-dependent DNA helicase and an ATP-dependent, dual-direction single-stranded exonuclease. Recognizes the chi site generating a DNA molecule suitable for the initiation of homologous recombination. The AddA nuclease domain is required for chi fragment generation; this subunit has the helicase and 3' -&gt; 5' nuclease activities.</text>
</comment>
<evidence type="ECO:0000256" key="9">
    <source>
        <dbReference type="ARBA" id="ARBA00023204"/>
    </source>
</evidence>
<keyword evidence="19" id="KW-1185">Reference proteome</keyword>
<evidence type="ECO:0000256" key="12">
    <source>
        <dbReference type="ARBA" id="ARBA00048988"/>
    </source>
</evidence>
<dbReference type="PANTHER" id="PTHR11070">
    <property type="entry name" value="UVRD / RECB / PCRA DNA HELICASE FAMILY MEMBER"/>
    <property type="match status" value="1"/>
</dbReference>
<dbReference type="SUPFAM" id="SSF52980">
    <property type="entry name" value="Restriction endonuclease-like"/>
    <property type="match status" value="1"/>
</dbReference>
<dbReference type="InterPro" id="IPR038726">
    <property type="entry name" value="PDDEXK_AddAB-type"/>
</dbReference>
<dbReference type="InterPro" id="IPR000212">
    <property type="entry name" value="DNA_helicase_UvrD/REP"/>
</dbReference>
<comment type="cofactor">
    <cofactor evidence="13">
        <name>Mg(2+)</name>
        <dbReference type="ChEBI" id="CHEBI:18420"/>
    </cofactor>
</comment>
<keyword evidence="9 13" id="KW-0234">DNA repair</keyword>
<name>A0A0V8QEL9_9FIRM</name>
<dbReference type="InterPro" id="IPR011335">
    <property type="entry name" value="Restrct_endonuc-II-like"/>
</dbReference>
<dbReference type="EMBL" id="LNAM01000154">
    <property type="protein sequence ID" value="KSV59008.1"/>
    <property type="molecule type" value="Genomic_DNA"/>
</dbReference>
<evidence type="ECO:0000256" key="8">
    <source>
        <dbReference type="ARBA" id="ARBA00023125"/>
    </source>
</evidence>
<keyword evidence="2 13" id="KW-0547">Nucleotide-binding</keyword>
<keyword evidence="5 13" id="KW-0347">Helicase</keyword>